<reference evidence="2 3" key="1">
    <citation type="submission" date="2020-09" db="EMBL/GenBank/DDBJ databases">
        <title>Sinomicrobium weinanense sp. nov., a halophilic bacteria isolated from saline-alkali soil.</title>
        <authorList>
            <person name="Wu P."/>
            <person name="Ren H."/>
            <person name="Mei Y."/>
            <person name="Liang Y."/>
            <person name="Chen Z."/>
        </authorList>
    </citation>
    <scope>NUCLEOTIDE SEQUENCE [LARGE SCALE GENOMIC DNA]</scope>
    <source>
        <strain evidence="2 3">FJxs</strain>
    </source>
</reference>
<dbReference type="RefSeq" id="WP_187965936.1">
    <property type="nucleotide sequence ID" value="NZ_JACVDC010000036.1"/>
</dbReference>
<dbReference type="PANTHER" id="PTHR32060">
    <property type="entry name" value="TAIL-SPECIFIC PROTEASE"/>
    <property type="match status" value="1"/>
</dbReference>
<dbReference type="Gene3D" id="2.30.42.10">
    <property type="match status" value="1"/>
</dbReference>
<evidence type="ECO:0000313" key="2">
    <source>
        <dbReference type="EMBL" id="MBC9796793.1"/>
    </source>
</evidence>
<dbReference type="Pfam" id="PF03572">
    <property type="entry name" value="Peptidase_S41"/>
    <property type="match status" value="1"/>
</dbReference>
<protein>
    <recommendedName>
        <fullName evidence="1">Tail specific protease domain-containing protein</fullName>
    </recommendedName>
</protein>
<dbReference type="SUPFAM" id="SSF50156">
    <property type="entry name" value="PDZ domain-like"/>
    <property type="match status" value="1"/>
</dbReference>
<dbReference type="AlphaFoldDB" id="A0A926Q2R2"/>
<dbReference type="InterPro" id="IPR029045">
    <property type="entry name" value="ClpP/crotonase-like_dom_sf"/>
</dbReference>
<evidence type="ECO:0000313" key="3">
    <source>
        <dbReference type="Proteomes" id="UP000653730"/>
    </source>
</evidence>
<dbReference type="EMBL" id="JACVDC010000036">
    <property type="protein sequence ID" value="MBC9796793.1"/>
    <property type="molecule type" value="Genomic_DNA"/>
</dbReference>
<organism evidence="2 3">
    <name type="scientific">Sinomicrobium weinanense</name>
    <dbReference type="NCBI Taxonomy" id="2842200"/>
    <lineage>
        <taxon>Bacteria</taxon>
        <taxon>Pseudomonadati</taxon>
        <taxon>Bacteroidota</taxon>
        <taxon>Flavobacteriia</taxon>
        <taxon>Flavobacteriales</taxon>
        <taxon>Flavobacteriaceae</taxon>
        <taxon>Sinomicrobium</taxon>
    </lineage>
</organism>
<name>A0A926Q2R2_9FLAO</name>
<dbReference type="InterPro" id="IPR005151">
    <property type="entry name" value="Tail-specific_protease"/>
</dbReference>
<sequence>MKKKVLSFLILYLTLSTSYSQNENFEIQKLALLCKTWGFLKYYHPNVAGGQHDWDKELIKIIPTIKKASDKSEVSSSLTDWIKDLGEIKSYTDDKKEDSLKYFYQNLDFRWINDTVKLNNNLINKLNFIKDNCFKGEQHYISTTKVGKFTVINEKEYDKELLKNEQYRLLSLFRYWNIIQYFYPNKYLLDEKWDNVLFEMIPKFINSKDITSYKKIIQELVAKVDDSHAWVDIKEERKWLPARFLNIDGKVVVSGFFNDSLALDKAGLQLGDIILKANNIDIGTLIKKHVHYVPGSNLNIKLSSTYVRMFSGEKDSIEITLNRNGKIFNKTFKRYSLDKLSNSTSKKVKVKTINEKIGYIDLTKIKPVEVPGIFEKFHNYKAIIIDVRGYPNFAFKKISEYLNSEKRKFARAIQPDLSYPGRFIWDDNKQMTTRSKKKKAFKGLTVILVNNKTISLGEYAVMSLQTADNAITIGNQTAGADGEVTTFHFIGDYKTAVSGRAYFYPDGTQTQRKGIKIDLVLSPTIKGLLSNKDEILDRAIEYIEQVLNTQ</sequence>
<dbReference type="SUPFAM" id="SSF52096">
    <property type="entry name" value="ClpP/crotonase"/>
    <property type="match status" value="1"/>
</dbReference>
<comment type="caution">
    <text evidence="2">The sequence shown here is derived from an EMBL/GenBank/DDBJ whole genome shotgun (WGS) entry which is preliminary data.</text>
</comment>
<dbReference type="Proteomes" id="UP000653730">
    <property type="component" value="Unassembled WGS sequence"/>
</dbReference>
<proteinExistence type="predicted"/>
<dbReference type="GO" id="GO:0006508">
    <property type="term" value="P:proteolysis"/>
    <property type="evidence" value="ECO:0007669"/>
    <property type="project" value="InterPro"/>
</dbReference>
<gene>
    <name evidence="2" type="ORF">IBL28_12490</name>
</gene>
<dbReference type="Gene3D" id="3.90.226.10">
    <property type="entry name" value="2-enoyl-CoA Hydratase, Chain A, domain 1"/>
    <property type="match status" value="1"/>
</dbReference>
<accession>A0A926Q2R2</accession>
<evidence type="ECO:0000259" key="1">
    <source>
        <dbReference type="SMART" id="SM00245"/>
    </source>
</evidence>
<dbReference type="GO" id="GO:0030288">
    <property type="term" value="C:outer membrane-bounded periplasmic space"/>
    <property type="evidence" value="ECO:0007669"/>
    <property type="project" value="TreeGrafter"/>
</dbReference>
<dbReference type="SMART" id="SM00245">
    <property type="entry name" value="TSPc"/>
    <property type="match status" value="1"/>
</dbReference>
<dbReference type="GO" id="GO:0008236">
    <property type="term" value="F:serine-type peptidase activity"/>
    <property type="evidence" value="ECO:0007669"/>
    <property type="project" value="InterPro"/>
</dbReference>
<dbReference type="GO" id="GO:0004175">
    <property type="term" value="F:endopeptidase activity"/>
    <property type="evidence" value="ECO:0007669"/>
    <property type="project" value="TreeGrafter"/>
</dbReference>
<dbReference type="PANTHER" id="PTHR32060:SF30">
    <property type="entry name" value="CARBOXY-TERMINAL PROCESSING PROTEASE CTPA"/>
    <property type="match status" value="1"/>
</dbReference>
<dbReference type="GO" id="GO:0007165">
    <property type="term" value="P:signal transduction"/>
    <property type="evidence" value="ECO:0007669"/>
    <property type="project" value="TreeGrafter"/>
</dbReference>
<keyword evidence="3" id="KW-1185">Reference proteome</keyword>
<dbReference type="InterPro" id="IPR036034">
    <property type="entry name" value="PDZ_sf"/>
</dbReference>
<feature type="domain" description="Tail specific protease" evidence="1">
    <location>
        <begin position="314"/>
        <end position="522"/>
    </location>
</feature>